<dbReference type="InterPro" id="IPR014044">
    <property type="entry name" value="CAP_dom"/>
</dbReference>
<dbReference type="Pfam" id="PF00188">
    <property type="entry name" value="CAP"/>
    <property type="match status" value="1"/>
</dbReference>
<evidence type="ECO:0000256" key="1">
    <source>
        <dbReference type="SAM" id="SignalP"/>
    </source>
</evidence>
<dbReference type="Gene3D" id="3.40.33.10">
    <property type="entry name" value="CAP"/>
    <property type="match status" value="1"/>
</dbReference>
<evidence type="ECO:0000313" key="4">
    <source>
        <dbReference type="Proteomes" id="UP000054495"/>
    </source>
</evidence>
<feature type="chain" id="PRO_5002307255" evidence="1">
    <location>
        <begin position="19"/>
        <end position="133"/>
    </location>
</feature>
<dbReference type="CDD" id="cd05380">
    <property type="entry name" value="CAP_euk"/>
    <property type="match status" value="1"/>
</dbReference>
<dbReference type="InterPro" id="IPR035940">
    <property type="entry name" value="CAP_sf"/>
</dbReference>
<reference evidence="3 4" key="1">
    <citation type="submission" date="2013-05" db="EMBL/GenBank/DDBJ databases">
        <title>Draft genome of the parasitic nematode Anyclostoma ceylanicum.</title>
        <authorList>
            <person name="Mitreva M."/>
        </authorList>
    </citation>
    <scope>NUCLEOTIDE SEQUENCE [LARGE SCALE GENOMIC DNA]</scope>
</reference>
<feature type="domain" description="SCP" evidence="2">
    <location>
        <begin position="6"/>
        <end position="133"/>
    </location>
</feature>
<dbReference type="AlphaFoldDB" id="A0A0D6LVR9"/>
<proteinExistence type="predicted"/>
<protein>
    <submittedName>
        <fullName evidence="3">SCP-like protein</fullName>
    </submittedName>
</protein>
<keyword evidence="4" id="KW-1185">Reference proteome</keyword>
<evidence type="ECO:0000313" key="3">
    <source>
        <dbReference type="EMBL" id="EPB71737.1"/>
    </source>
</evidence>
<gene>
    <name evidence="3" type="ORF">ANCCEY_09182</name>
</gene>
<evidence type="ECO:0000259" key="2">
    <source>
        <dbReference type="SMART" id="SM00198"/>
    </source>
</evidence>
<dbReference type="SUPFAM" id="SSF55797">
    <property type="entry name" value="PR-1-like"/>
    <property type="match status" value="1"/>
</dbReference>
<dbReference type="Proteomes" id="UP000054495">
    <property type="component" value="Unassembled WGS sequence"/>
</dbReference>
<accession>A0A0D6LVR9</accession>
<dbReference type="SMART" id="SM00198">
    <property type="entry name" value="SCP"/>
    <property type="match status" value="1"/>
</dbReference>
<dbReference type="EMBL" id="KE125091">
    <property type="protein sequence ID" value="EPB71737.1"/>
    <property type="molecule type" value="Genomic_DNA"/>
</dbReference>
<keyword evidence="1" id="KW-0732">Signal</keyword>
<name>A0A0D6LVR9_9BILA</name>
<organism evidence="3 4">
    <name type="scientific">Ancylostoma ceylanicum</name>
    <dbReference type="NCBI Taxonomy" id="53326"/>
    <lineage>
        <taxon>Eukaryota</taxon>
        <taxon>Metazoa</taxon>
        <taxon>Ecdysozoa</taxon>
        <taxon>Nematoda</taxon>
        <taxon>Chromadorea</taxon>
        <taxon>Rhabditida</taxon>
        <taxon>Rhabditina</taxon>
        <taxon>Rhabditomorpha</taxon>
        <taxon>Strongyloidea</taxon>
        <taxon>Ancylostomatidae</taxon>
        <taxon>Ancylostomatinae</taxon>
        <taxon>Ancylostoma</taxon>
    </lineage>
</organism>
<sequence length="133" mass="14506">MLLSITVVLVFLKQNAEAEWDCEMERKAQQAISNCVSEAVPGSFGQNNIAMSGGSLPDEIFASIAMSNRLNTVKFFGMNSPINEYDGMLCQFANTYAAVKIAIQMAYSKATKLGCAYKKCSGNFLVTCLYDKA</sequence>
<feature type="signal peptide" evidence="1">
    <location>
        <begin position="1"/>
        <end position="18"/>
    </location>
</feature>